<dbReference type="HOGENOM" id="CLU_1133164_0_0_0"/>
<dbReference type="EMBL" id="CP002467">
    <property type="protein sequence ID" value="ADV83956.1"/>
    <property type="molecule type" value="Genomic_DNA"/>
</dbReference>
<evidence type="ECO:0008006" key="3">
    <source>
        <dbReference type="Google" id="ProtNLM"/>
    </source>
</evidence>
<dbReference type="InterPro" id="IPR011989">
    <property type="entry name" value="ARM-like"/>
</dbReference>
<proteinExistence type="predicted"/>
<dbReference type="InterPro" id="IPR016024">
    <property type="entry name" value="ARM-type_fold"/>
</dbReference>
<dbReference type="KEGG" id="tsa:AciPR4_3200"/>
<dbReference type="AlphaFoldDB" id="E8V7I2"/>
<evidence type="ECO:0000313" key="2">
    <source>
        <dbReference type="Proteomes" id="UP000006844"/>
    </source>
</evidence>
<sequence length="245" mass="27057">MHERYRKILNLLAGSLTKMDKLYGHVNEITVGALSQTEVGAVLPLAFQCVHSPDDEIVEAGYDFLISVMLRFDSAGLLGPYIDDLGKLAEEKDNSRRQLVLLILGSLKPKLPEKAIEYLKANLESTRNSNQETLVIAASLLQAARTDAPTVHRVLLVVSSRSDADLTSSVIRQLGLSRIRLPEAVNFISSNLNQEDEFLRASAVDAASRLDKDTRAQFSSQLNRIASDPKETQYVRQQAAEALKP</sequence>
<protein>
    <recommendedName>
        <fullName evidence="3">HEAT domain containing protein</fullName>
    </recommendedName>
</protein>
<reference evidence="1 2" key="1">
    <citation type="journal article" date="2012" name="Stand. Genomic Sci.">
        <title>Complete genome sequence of Terriglobus saanensis type strain SP1PR4(T), an Acidobacteria from tundra soil.</title>
        <authorList>
            <person name="Rawat S.R."/>
            <person name="Mannisto M.K."/>
            <person name="Starovoytov V."/>
            <person name="Goodwin L."/>
            <person name="Nolan M."/>
            <person name="Hauser L."/>
            <person name="Land M."/>
            <person name="Davenport K.W."/>
            <person name="Woyke T."/>
            <person name="Haggblom M.M."/>
        </authorList>
    </citation>
    <scope>NUCLEOTIDE SEQUENCE</scope>
    <source>
        <strain evidence="2">ATCC BAA-1853 / DSM 23119 / SP1PR4</strain>
    </source>
</reference>
<name>E8V7I2_TERSS</name>
<gene>
    <name evidence="1" type="ordered locus">AciPR4_3200</name>
</gene>
<dbReference type="Proteomes" id="UP000006844">
    <property type="component" value="Chromosome"/>
</dbReference>
<dbReference type="Gene3D" id="1.25.10.10">
    <property type="entry name" value="Leucine-rich Repeat Variant"/>
    <property type="match status" value="1"/>
</dbReference>
<evidence type="ECO:0000313" key="1">
    <source>
        <dbReference type="EMBL" id="ADV83956.1"/>
    </source>
</evidence>
<keyword evidence="2" id="KW-1185">Reference proteome</keyword>
<accession>E8V7I2</accession>
<dbReference type="SUPFAM" id="SSF48371">
    <property type="entry name" value="ARM repeat"/>
    <property type="match status" value="1"/>
</dbReference>
<organism evidence="1 2">
    <name type="scientific">Terriglobus saanensis (strain ATCC BAA-1853 / DSM 23119 / SP1PR4)</name>
    <dbReference type="NCBI Taxonomy" id="401053"/>
    <lineage>
        <taxon>Bacteria</taxon>
        <taxon>Pseudomonadati</taxon>
        <taxon>Acidobacteriota</taxon>
        <taxon>Terriglobia</taxon>
        <taxon>Terriglobales</taxon>
        <taxon>Acidobacteriaceae</taxon>
        <taxon>Terriglobus</taxon>
    </lineage>
</organism>